<protein>
    <submittedName>
        <fullName evidence="1">Uncharacterized protein</fullName>
    </submittedName>
</protein>
<reference evidence="1" key="1">
    <citation type="submission" date="2019-05" db="EMBL/GenBank/DDBJ databases">
        <title>Revised genome assembly of Burkholderiaceae (previously Ralstonia) sp. PBA.</title>
        <authorList>
            <person name="Gan H.M."/>
        </authorList>
    </citation>
    <scope>NUCLEOTIDE SEQUENCE</scope>
    <source>
        <strain evidence="1">PBA</strain>
    </source>
</reference>
<name>A0ACD3SQW8_9BURK</name>
<gene>
    <name evidence="1" type="ORF">MW7_007380</name>
</gene>
<dbReference type="Proteomes" id="UP000004277">
    <property type="component" value="Unassembled WGS sequence"/>
</dbReference>
<evidence type="ECO:0000313" key="1">
    <source>
        <dbReference type="EMBL" id="TMS58537.1"/>
    </source>
</evidence>
<comment type="caution">
    <text evidence="1">The sequence shown here is derived from an EMBL/GenBank/DDBJ whole genome shotgun (WGS) entry which is preliminary data.</text>
</comment>
<keyword evidence="2" id="KW-1185">Reference proteome</keyword>
<evidence type="ECO:0000313" key="2">
    <source>
        <dbReference type="Proteomes" id="UP000004277"/>
    </source>
</evidence>
<proteinExistence type="predicted"/>
<organism evidence="1 2">
    <name type="scientific">Imbroritus primus</name>
    <dbReference type="NCBI Taxonomy" id="3058603"/>
    <lineage>
        <taxon>Bacteria</taxon>
        <taxon>Pseudomonadati</taxon>
        <taxon>Pseudomonadota</taxon>
        <taxon>Betaproteobacteria</taxon>
        <taxon>Burkholderiales</taxon>
        <taxon>Burkholderiaceae</taxon>
        <taxon>Imbroritus</taxon>
    </lineage>
</organism>
<sequence length="378" mass="40431">MAAPPLRTEISDTYPNPTNAVARTGFGKFFDYVTGLLGSTGDAQEARVALGFPAITTADAGSVVAVSDDGGSFRLLSHGMPSAWINSDFGINQRGLTTLADGDYGPDRTYALTQSGNVSYTTLTAPTDGIPFAARFTQPDATAKRFGFAQIQEARNTYAYRGSDFALNPKVRCSSATTMRVALLAHTGTADTLSKDVVNDWTSAVYEAGAFFKTGLVVLDTKSVMCAANTWTDVPTWANVNSSANNLIMFCWTEGTAAQNFTLDTSTIRAGRGRDIGLWLPPDPAQEEVRARRFFFRRKWFSRTYQPAGEILLPCELTVAMRKLPAPTVISTSGSVGPTAINVYALDASNVSVGITTAGAESFSYAELDFSLDAEIGT</sequence>
<accession>A0ACD3SQW8</accession>
<dbReference type="EMBL" id="AKCV02000015">
    <property type="protein sequence ID" value="TMS58537.1"/>
    <property type="molecule type" value="Genomic_DNA"/>
</dbReference>